<dbReference type="RefSeq" id="WP_042005840.1">
    <property type="nucleotide sequence ID" value="NZ_CDOL01000034.1"/>
</dbReference>
<protein>
    <submittedName>
        <fullName evidence="8">Beta-N-acetylhexosaminidase</fullName>
        <ecNumber evidence="8">3.2.1.52</ecNumber>
    </submittedName>
</protein>
<keyword evidence="2 8" id="KW-0378">Hydrolase</keyword>
<sequence>MNKISSFLMMMLLSLVAVAQNQKPFVIPELREWTQSDGAFTLSEKTTLSGDEKSSEIVKIFAEDFETMFGKQLKIKSNDANIHFEINPSILTDKGEEAYKIVIGQMVRVSANSPQGLFWATRTLLQLTEQSTQLPCGTIVDYPDYPMRGFMLDVGRKFFTLDYLKSVVKTMAYYKMNVFQVHLNDNGFKQFFNDDWNKTYSAFRLESTTFPGLAAKDGYYTKEEFRQFQIDALKQGVTVIPEIDAPAHTLAFTHYLPEIGSDEYGKDHVDLFHPKTYEFFDKLFKEYLEGEKPVFVNPLVHIGTDEYSNKDQKVVEKFRYFTDYYIKYVESFGKKVALWGALTHAKGETPVKVDDVLMLCWYNGYAEPRDMIALGYDVLSVPDGWLYIVPAAGYYYDYLNIKNLYEKWTPAMIGKEVFEEKHPRIKGGMFAVWNDHVGNGISQQDVYHRLFPAMQTLSVKMWDGKNTTVSFEEFDQKRHLLSEAPATNLLARPAKSKKGVVFEVKKPKQNKNLNQSLTDIGYDYRVSFDILVKENPKNTPLFTSDHATFYLRNKDGKIGFSRDGYDYQFNYILPTNSLQKVSIEGTNKSTSLFVNGKLVQTLGIIPHKDDAHLKEKARKWIQTLVFPLKKLNKFNGKIQNLKVEYL</sequence>
<dbReference type="GO" id="GO:0005975">
    <property type="term" value="P:carbohydrate metabolic process"/>
    <property type="evidence" value="ECO:0007669"/>
    <property type="project" value="InterPro"/>
</dbReference>
<evidence type="ECO:0000259" key="6">
    <source>
        <dbReference type="Pfam" id="PF00728"/>
    </source>
</evidence>
<evidence type="ECO:0000259" key="7">
    <source>
        <dbReference type="Pfam" id="PF02838"/>
    </source>
</evidence>
<evidence type="ECO:0000256" key="3">
    <source>
        <dbReference type="ARBA" id="ARBA00023295"/>
    </source>
</evidence>
<keyword evidence="3 8" id="KW-0326">Glycosidase</keyword>
<dbReference type="SUPFAM" id="SSF51445">
    <property type="entry name" value="(Trans)glycosidases"/>
    <property type="match status" value="1"/>
</dbReference>
<dbReference type="OrthoDB" id="1006965at2"/>
<evidence type="ECO:0000256" key="1">
    <source>
        <dbReference type="ARBA" id="ARBA00006285"/>
    </source>
</evidence>
<dbReference type="EMBL" id="CDOL01000034">
    <property type="protein sequence ID" value="CEN50980.1"/>
    <property type="molecule type" value="Genomic_DNA"/>
</dbReference>
<dbReference type="PRINTS" id="PR00738">
    <property type="entry name" value="GLHYDRLASE20"/>
</dbReference>
<reference evidence="8 9" key="1">
    <citation type="submission" date="2015-01" db="EMBL/GenBank/DDBJ databases">
        <authorList>
            <person name="Xiang T."/>
            <person name="Song Y."/>
            <person name="Huang L."/>
            <person name="Wang B."/>
            <person name="Wu P."/>
        </authorList>
    </citation>
    <scope>NUCLEOTIDE SEQUENCE [LARGE SCALE GENOMIC DNA]</scope>
    <source>
        <strain evidence="8 9">CcD93</strain>
    </source>
</reference>
<dbReference type="InterPro" id="IPR017853">
    <property type="entry name" value="GH"/>
</dbReference>
<dbReference type="Pfam" id="PF00728">
    <property type="entry name" value="Glyco_hydro_20"/>
    <property type="match status" value="1"/>
</dbReference>
<dbReference type="CDD" id="cd06564">
    <property type="entry name" value="GH20_DspB_LnbB-like"/>
    <property type="match status" value="1"/>
</dbReference>
<evidence type="ECO:0000256" key="2">
    <source>
        <dbReference type="ARBA" id="ARBA00022801"/>
    </source>
</evidence>
<dbReference type="Gene3D" id="3.30.379.10">
    <property type="entry name" value="Chitobiase/beta-hexosaminidase domain 2-like"/>
    <property type="match status" value="1"/>
</dbReference>
<dbReference type="InterPro" id="IPR052764">
    <property type="entry name" value="GH20_Enzymes"/>
</dbReference>
<keyword evidence="5" id="KW-0732">Signal</keyword>
<dbReference type="InterPro" id="IPR025705">
    <property type="entry name" value="Beta_hexosaminidase_sua/sub"/>
</dbReference>
<accession>A0A0B7IGJ8</accession>
<dbReference type="InterPro" id="IPR029018">
    <property type="entry name" value="Hex-like_dom2"/>
</dbReference>
<dbReference type="PANTHER" id="PTHR43678:SF1">
    <property type="entry name" value="BETA-N-ACETYLHEXOSAMINIDASE"/>
    <property type="match status" value="1"/>
</dbReference>
<dbReference type="GO" id="GO:0004563">
    <property type="term" value="F:beta-N-acetylhexosaminidase activity"/>
    <property type="evidence" value="ECO:0007669"/>
    <property type="project" value="UniProtKB-EC"/>
</dbReference>
<evidence type="ECO:0000256" key="5">
    <source>
        <dbReference type="SAM" id="SignalP"/>
    </source>
</evidence>
<feature type="chain" id="PRO_5002133048" evidence="5">
    <location>
        <begin position="20"/>
        <end position="646"/>
    </location>
</feature>
<organism evidence="8 9">
    <name type="scientific">Capnocytophaga canis</name>
    <dbReference type="NCBI Taxonomy" id="1848903"/>
    <lineage>
        <taxon>Bacteria</taxon>
        <taxon>Pseudomonadati</taxon>
        <taxon>Bacteroidota</taxon>
        <taxon>Flavobacteriia</taxon>
        <taxon>Flavobacteriales</taxon>
        <taxon>Flavobacteriaceae</taxon>
        <taxon>Capnocytophaga</taxon>
    </lineage>
</organism>
<feature type="domain" description="Glycoside hydrolase family 20 catalytic" evidence="6">
    <location>
        <begin position="145"/>
        <end position="464"/>
    </location>
</feature>
<feature type="signal peptide" evidence="5">
    <location>
        <begin position="1"/>
        <end position="19"/>
    </location>
</feature>
<dbReference type="SUPFAM" id="SSF55545">
    <property type="entry name" value="beta-N-acetylhexosaminidase-like domain"/>
    <property type="match status" value="1"/>
</dbReference>
<dbReference type="InterPro" id="IPR015883">
    <property type="entry name" value="Glyco_hydro_20_cat"/>
</dbReference>
<dbReference type="Pfam" id="PF02838">
    <property type="entry name" value="Glyco_hydro_20b"/>
    <property type="match status" value="1"/>
</dbReference>
<evidence type="ECO:0000313" key="9">
    <source>
        <dbReference type="Proteomes" id="UP000038200"/>
    </source>
</evidence>
<comment type="similarity">
    <text evidence="1">Belongs to the glycosyl hydrolase 20 family.</text>
</comment>
<evidence type="ECO:0000313" key="8">
    <source>
        <dbReference type="EMBL" id="CEN50980.1"/>
    </source>
</evidence>
<feature type="active site" description="Proton donor" evidence="4">
    <location>
        <position position="306"/>
    </location>
</feature>
<dbReference type="EC" id="3.2.1.52" evidence="8"/>
<name>A0A0B7IGJ8_9FLAO</name>
<dbReference type="PANTHER" id="PTHR43678">
    <property type="entry name" value="PUTATIVE (AFU_ORTHOLOGUE AFUA_2G00640)-RELATED"/>
    <property type="match status" value="1"/>
</dbReference>
<dbReference type="STRING" id="1848903.CCAND38_760012"/>
<proteinExistence type="inferred from homology"/>
<dbReference type="InterPro" id="IPR015882">
    <property type="entry name" value="HEX_bac_N"/>
</dbReference>
<feature type="domain" description="Beta-hexosaminidase bacterial type N-terminal" evidence="7">
    <location>
        <begin position="24"/>
        <end position="142"/>
    </location>
</feature>
<dbReference type="Gene3D" id="3.20.20.80">
    <property type="entry name" value="Glycosidases"/>
    <property type="match status" value="1"/>
</dbReference>
<dbReference type="AlphaFoldDB" id="A0A0B7IGJ8"/>
<evidence type="ECO:0000256" key="4">
    <source>
        <dbReference type="PIRSR" id="PIRSR625705-1"/>
    </source>
</evidence>
<gene>
    <name evidence="8" type="ORF">CCAND93_1290011</name>
</gene>
<dbReference type="Proteomes" id="UP000038200">
    <property type="component" value="Unassembled WGS sequence"/>
</dbReference>